<feature type="transmembrane region" description="Helical" evidence="1">
    <location>
        <begin position="90"/>
        <end position="110"/>
    </location>
</feature>
<feature type="transmembrane region" description="Helical" evidence="1">
    <location>
        <begin position="12"/>
        <end position="34"/>
    </location>
</feature>
<dbReference type="Pfam" id="PF14093">
    <property type="entry name" value="DUF4271"/>
    <property type="match status" value="1"/>
</dbReference>
<keyword evidence="3" id="KW-1185">Reference proteome</keyword>
<protein>
    <submittedName>
        <fullName evidence="2">Uncharacterized protein DUF4271</fullName>
    </submittedName>
</protein>
<comment type="caution">
    <text evidence="2">The sequence shown here is derived from an EMBL/GenBank/DDBJ whole genome shotgun (WGS) entry which is preliminary data.</text>
</comment>
<keyword evidence="1" id="KW-0812">Transmembrane</keyword>
<dbReference type="Proteomes" id="UP000294689">
    <property type="component" value="Unassembled WGS sequence"/>
</dbReference>
<keyword evidence="1" id="KW-1133">Transmembrane helix</keyword>
<proteinExistence type="predicted"/>
<accession>A0A4R7Q828</accession>
<organism evidence="2 3">
    <name type="scientific">Gelidibacter sediminis</name>
    <dbReference type="NCBI Taxonomy" id="1608710"/>
    <lineage>
        <taxon>Bacteria</taxon>
        <taxon>Pseudomonadati</taxon>
        <taxon>Bacteroidota</taxon>
        <taxon>Flavobacteriia</taxon>
        <taxon>Flavobacteriales</taxon>
        <taxon>Flavobacteriaceae</taxon>
        <taxon>Gelidibacter</taxon>
    </lineage>
</organism>
<feature type="transmembrane region" description="Helical" evidence="1">
    <location>
        <begin position="191"/>
        <end position="212"/>
    </location>
</feature>
<dbReference type="AlphaFoldDB" id="A0A4R7Q828"/>
<dbReference type="OrthoDB" id="1438590at2"/>
<dbReference type="EMBL" id="SOBW01000007">
    <property type="protein sequence ID" value="TDU43142.1"/>
    <property type="molecule type" value="Genomic_DNA"/>
</dbReference>
<feature type="transmembrane region" description="Helical" evidence="1">
    <location>
        <begin position="159"/>
        <end position="179"/>
    </location>
</feature>
<keyword evidence="1" id="KW-0472">Membrane</keyword>
<gene>
    <name evidence="2" type="ORF">BXY82_0549</name>
</gene>
<evidence type="ECO:0000313" key="3">
    <source>
        <dbReference type="Proteomes" id="UP000294689"/>
    </source>
</evidence>
<dbReference type="RefSeq" id="WP_133756631.1">
    <property type="nucleotide sequence ID" value="NZ_SOBW01000007.1"/>
</dbReference>
<sequence length="217" mass="25107">MLRDVISYEWFTIFMVLGLIFITIAKVTYTNRFIDFLGVLGKSKYLKIYTKDQKFVDVFDALLFLNLTISISIFGYLSYLSLETTKTFELIVFLKLIFGIGTLSVIKILVERLIGSVFEIDNLIDAYLFQKISYKNFIGFILLPINALLLYTLQPNKLIIISVIVLVIIINVIGFISSLKKHQKTVINNIFYFILYLCTLEIGPYLILYKIIVEYKA</sequence>
<feature type="transmembrane region" description="Helical" evidence="1">
    <location>
        <begin position="137"/>
        <end position="153"/>
    </location>
</feature>
<evidence type="ECO:0000256" key="1">
    <source>
        <dbReference type="SAM" id="Phobius"/>
    </source>
</evidence>
<name>A0A4R7Q828_9FLAO</name>
<dbReference type="InterPro" id="IPR025367">
    <property type="entry name" value="DUF4271"/>
</dbReference>
<feature type="transmembrane region" description="Helical" evidence="1">
    <location>
        <begin position="55"/>
        <end position="78"/>
    </location>
</feature>
<reference evidence="2 3" key="1">
    <citation type="submission" date="2019-03" db="EMBL/GenBank/DDBJ databases">
        <title>Genomic Encyclopedia of Archaeal and Bacterial Type Strains, Phase II (KMG-II): from individual species to whole genera.</title>
        <authorList>
            <person name="Goeker M."/>
        </authorList>
    </citation>
    <scope>NUCLEOTIDE SEQUENCE [LARGE SCALE GENOMIC DNA]</scope>
    <source>
        <strain evidence="2 3">DSM 28135</strain>
    </source>
</reference>
<evidence type="ECO:0000313" key="2">
    <source>
        <dbReference type="EMBL" id="TDU43142.1"/>
    </source>
</evidence>